<organism evidence="3 4">
    <name type="scientific">Arenicella chitinivorans</name>
    <dbReference type="NCBI Taxonomy" id="1329800"/>
    <lineage>
        <taxon>Bacteria</taxon>
        <taxon>Pseudomonadati</taxon>
        <taxon>Pseudomonadota</taxon>
        <taxon>Gammaproteobacteria</taxon>
        <taxon>Arenicellales</taxon>
        <taxon>Arenicellaceae</taxon>
        <taxon>Arenicella</taxon>
    </lineage>
</organism>
<accession>A0A918RKJ3</accession>
<proteinExistence type="predicted"/>
<dbReference type="GO" id="GO:0016874">
    <property type="term" value="F:ligase activity"/>
    <property type="evidence" value="ECO:0007669"/>
    <property type="project" value="UniProtKB-KW"/>
</dbReference>
<keyword evidence="1" id="KW-0547">Nucleotide-binding</keyword>
<dbReference type="RefSeq" id="WP_189398508.1">
    <property type="nucleotide sequence ID" value="NZ_BMXA01000001.1"/>
</dbReference>
<dbReference type="SUPFAM" id="SSF56059">
    <property type="entry name" value="Glutathione synthetase ATP-binding domain-like"/>
    <property type="match status" value="1"/>
</dbReference>
<comment type="caution">
    <text evidence="3">The sequence shown here is derived from an EMBL/GenBank/DDBJ whole genome shotgun (WGS) entry which is preliminary data.</text>
</comment>
<gene>
    <name evidence="3" type="ORF">GCM10008090_05960</name>
</gene>
<dbReference type="AlphaFoldDB" id="A0A918RKJ3"/>
<feature type="domain" description="ATP-grasp" evidence="2">
    <location>
        <begin position="51"/>
        <end position="293"/>
    </location>
</feature>
<dbReference type="EMBL" id="BMXA01000001">
    <property type="protein sequence ID" value="GHA00097.1"/>
    <property type="molecule type" value="Genomic_DNA"/>
</dbReference>
<dbReference type="GO" id="GO:0005524">
    <property type="term" value="F:ATP binding"/>
    <property type="evidence" value="ECO:0007669"/>
    <property type="project" value="UniProtKB-UniRule"/>
</dbReference>
<evidence type="ECO:0000259" key="2">
    <source>
        <dbReference type="PROSITE" id="PS50975"/>
    </source>
</evidence>
<reference evidence="3" key="2">
    <citation type="submission" date="2020-09" db="EMBL/GenBank/DDBJ databases">
        <authorList>
            <person name="Sun Q."/>
            <person name="Kim S."/>
        </authorList>
    </citation>
    <scope>NUCLEOTIDE SEQUENCE</scope>
    <source>
        <strain evidence="3">KCTC 12711</strain>
    </source>
</reference>
<dbReference type="InterPro" id="IPR011761">
    <property type="entry name" value="ATP-grasp"/>
</dbReference>
<evidence type="ECO:0000256" key="1">
    <source>
        <dbReference type="PROSITE-ProRule" id="PRU00409"/>
    </source>
</evidence>
<evidence type="ECO:0000313" key="3">
    <source>
        <dbReference type="EMBL" id="GHA00097.1"/>
    </source>
</evidence>
<keyword evidence="4" id="KW-1185">Reference proteome</keyword>
<keyword evidence="1" id="KW-0067">ATP-binding</keyword>
<name>A0A918RKJ3_9GAMM</name>
<keyword evidence="3" id="KW-0436">Ligase</keyword>
<dbReference type="Proteomes" id="UP000614811">
    <property type="component" value="Unassembled WGS sequence"/>
</dbReference>
<evidence type="ECO:0000313" key="4">
    <source>
        <dbReference type="Proteomes" id="UP000614811"/>
    </source>
</evidence>
<reference evidence="3" key="1">
    <citation type="journal article" date="2014" name="Int. J. Syst. Evol. Microbiol.">
        <title>Complete genome sequence of Corynebacterium casei LMG S-19264T (=DSM 44701T), isolated from a smear-ripened cheese.</title>
        <authorList>
            <consortium name="US DOE Joint Genome Institute (JGI-PGF)"/>
            <person name="Walter F."/>
            <person name="Albersmeier A."/>
            <person name="Kalinowski J."/>
            <person name="Ruckert C."/>
        </authorList>
    </citation>
    <scope>NUCLEOTIDE SEQUENCE</scope>
    <source>
        <strain evidence="3">KCTC 12711</strain>
    </source>
</reference>
<sequence>MSVFYLPVVVYILYLSGRYRRLSFLSVNPGLPMSGLIGERKADSLRQLQGVPELAQFAVLELRGDLTDQLGAVTQLMQAQGFDYPVVLKPDFGQRGQDVAVIRTPALMREYLTHAKGRLIVQEYVGGLEFGVFYMRFPAADAGRIYSITEKTFPVVIGDGERTLEHLLMANPRTHYMADFLLDLHADRLDWVLANGESFQVVEIGSHCRGSVFLNGNHHITPALTDVIDRVSRQIDGFNFGRYDVRVPDLDSLRNGRDVKVLEVNGVTSESTNIYDPDHSLVDAYRILLKQWRHAFEIGEQAIANGAEPVTFRQFVSHLKQTYFS</sequence>
<dbReference type="GO" id="GO:0046872">
    <property type="term" value="F:metal ion binding"/>
    <property type="evidence" value="ECO:0007669"/>
    <property type="project" value="InterPro"/>
</dbReference>
<dbReference type="PROSITE" id="PS50975">
    <property type="entry name" value="ATP_GRASP"/>
    <property type="match status" value="1"/>
</dbReference>
<protein>
    <submittedName>
        <fullName evidence="3">Carboxylate--amine ligase</fullName>
    </submittedName>
</protein>